<dbReference type="HOGENOM" id="CLU_021322_0_1_12"/>
<dbReference type="STRING" id="1307761.L21SP2_1359"/>
<proteinExistence type="inferred from homology"/>
<keyword evidence="3 5" id="KW-0808">Transferase</keyword>
<dbReference type="EMBL" id="CP006939">
    <property type="protein sequence ID" value="AHC14758.1"/>
    <property type="molecule type" value="Genomic_DNA"/>
</dbReference>
<dbReference type="GO" id="GO:0008173">
    <property type="term" value="F:RNA methyltransferase activity"/>
    <property type="evidence" value="ECO:0007669"/>
    <property type="project" value="InterPro"/>
</dbReference>
<evidence type="ECO:0000313" key="5">
    <source>
        <dbReference type="EMBL" id="AHC14758.1"/>
    </source>
</evidence>
<evidence type="ECO:0000259" key="4">
    <source>
        <dbReference type="Pfam" id="PF00588"/>
    </source>
</evidence>
<reference evidence="5 6" key="1">
    <citation type="journal article" date="2015" name="Stand. Genomic Sci.">
        <title>Complete genome sequence and description of Salinispira pacifica gen. nov., sp. nov., a novel spirochaete isolated form a hypersaline microbial mat.</title>
        <authorList>
            <person name="Ben Hania W."/>
            <person name="Joseph M."/>
            <person name="Schumann P."/>
            <person name="Bunk B."/>
            <person name="Fiebig A."/>
            <person name="Sproer C."/>
            <person name="Klenk H.P."/>
            <person name="Fardeau M.L."/>
            <person name="Spring S."/>
        </authorList>
    </citation>
    <scope>NUCLEOTIDE SEQUENCE [LARGE SCALE GENOMIC DNA]</scope>
    <source>
        <strain evidence="5 6">L21-RPul-D2</strain>
    </source>
</reference>
<accession>V5WG33</accession>
<dbReference type="PATRIC" id="fig|1307761.3.peg.1352"/>
<dbReference type="InterPro" id="IPR001537">
    <property type="entry name" value="SpoU_MeTrfase"/>
</dbReference>
<dbReference type="GO" id="GO:0032259">
    <property type="term" value="P:methylation"/>
    <property type="evidence" value="ECO:0007669"/>
    <property type="project" value="UniProtKB-KW"/>
</dbReference>
<dbReference type="RefSeq" id="WP_024267681.1">
    <property type="nucleotide sequence ID" value="NC_023035.1"/>
</dbReference>
<name>V5WG33_9SPIO</name>
<keyword evidence="2 5" id="KW-0489">Methyltransferase</keyword>
<protein>
    <submittedName>
        <fullName evidence="5">23S rRNA (Guanosine-2'-O-)-methyltransferase rlmB</fullName>
    </submittedName>
</protein>
<dbReference type="Pfam" id="PF00588">
    <property type="entry name" value="SpoU_methylase"/>
    <property type="match status" value="1"/>
</dbReference>
<dbReference type="InterPro" id="IPR029026">
    <property type="entry name" value="tRNA_m1G_MTases_N"/>
</dbReference>
<evidence type="ECO:0000256" key="2">
    <source>
        <dbReference type="ARBA" id="ARBA00022603"/>
    </source>
</evidence>
<dbReference type="GO" id="GO:0003723">
    <property type="term" value="F:RNA binding"/>
    <property type="evidence" value="ECO:0007669"/>
    <property type="project" value="InterPro"/>
</dbReference>
<dbReference type="Proteomes" id="UP000018680">
    <property type="component" value="Chromosome"/>
</dbReference>
<evidence type="ECO:0000313" key="6">
    <source>
        <dbReference type="Proteomes" id="UP000018680"/>
    </source>
</evidence>
<dbReference type="FunFam" id="3.40.1280.10:FF:000008">
    <property type="entry name" value="Group 3 RNA methyltransferase TrmH"/>
    <property type="match status" value="1"/>
</dbReference>
<gene>
    <name evidence="5" type="ORF">L21SP2_1359</name>
</gene>
<dbReference type="InterPro" id="IPR004441">
    <property type="entry name" value="rRNA_MeTrfase_TrmH"/>
</dbReference>
<organism evidence="5 6">
    <name type="scientific">Salinispira pacifica</name>
    <dbReference type="NCBI Taxonomy" id="1307761"/>
    <lineage>
        <taxon>Bacteria</taxon>
        <taxon>Pseudomonadati</taxon>
        <taxon>Spirochaetota</taxon>
        <taxon>Spirochaetia</taxon>
        <taxon>Spirochaetales</taxon>
        <taxon>Spirochaetaceae</taxon>
        <taxon>Salinispira</taxon>
    </lineage>
</organism>
<evidence type="ECO:0000256" key="3">
    <source>
        <dbReference type="ARBA" id="ARBA00022679"/>
    </source>
</evidence>
<dbReference type="SUPFAM" id="SSF75217">
    <property type="entry name" value="alpha/beta knot"/>
    <property type="match status" value="1"/>
</dbReference>
<dbReference type="NCBIfam" id="TIGR00186">
    <property type="entry name" value="rRNA_methyl_3"/>
    <property type="match status" value="1"/>
</dbReference>
<dbReference type="AlphaFoldDB" id="V5WG33"/>
<sequence>MAKTNKSGVLFALHDIEEFLRGNKAPLRQITLDYSPDLNRREKEILELCKKKSVKLRQLSQDGFSAAISGMFGQSRPKGLRHIVLHVPESMLTPMQHAGELEDLIHNSESPNSLILVLDGITDPHNLGAILRSADMFSVHAVVLPKKRSVHVNDTVRRISAGASHHMPVFYVSNLSRTLDMLKEEGYWIYAADLDGKSPSRLRLSGKTVLVMGSEGKGLGNEVKKHADDVVTIPTSGNVDSLNVSVAAGILMYAVREQMPVED</sequence>
<dbReference type="PANTHER" id="PTHR46429:SF1">
    <property type="entry name" value="23S RRNA (GUANOSINE-2'-O-)-METHYLTRANSFERASE RLMB"/>
    <property type="match status" value="1"/>
</dbReference>
<dbReference type="Gene3D" id="3.40.1280.10">
    <property type="match status" value="1"/>
</dbReference>
<dbReference type="PANTHER" id="PTHR46429">
    <property type="entry name" value="23S RRNA (GUANOSINE-2'-O-)-METHYLTRANSFERASE RLMB"/>
    <property type="match status" value="1"/>
</dbReference>
<dbReference type="eggNOG" id="COG0566">
    <property type="taxonomic scope" value="Bacteria"/>
</dbReference>
<dbReference type="CDD" id="cd18103">
    <property type="entry name" value="SpoU-like_RlmB"/>
    <property type="match status" value="1"/>
</dbReference>
<comment type="similarity">
    <text evidence="1">Belongs to the class IV-like SAM-binding methyltransferase superfamily. RNA methyltransferase TrmH family.</text>
</comment>
<evidence type="ECO:0000256" key="1">
    <source>
        <dbReference type="ARBA" id="ARBA00007228"/>
    </source>
</evidence>
<keyword evidence="6" id="KW-1185">Reference proteome</keyword>
<feature type="domain" description="tRNA/rRNA methyltransferase SpoU type" evidence="4">
    <location>
        <begin position="114"/>
        <end position="253"/>
    </location>
</feature>
<dbReference type="GO" id="GO:0005829">
    <property type="term" value="C:cytosol"/>
    <property type="evidence" value="ECO:0007669"/>
    <property type="project" value="TreeGrafter"/>
</dbReference>
<dbReference type="KEGG" id="slr:L21SP2_1359"/>
<dbReference type="OrthoDB" id="9794400at2"/>
<dbReference type="InterPro" id="IPR029028">
    <property type="entry name" value="Alpha/beta_knot_MTases"/>
</dbReference>
<dbReference type="GO" id="GO:0006396">
    <property type="term" value="P:RNA processing"/>
    <property type="evidence" value="ECO:0007669"/>
    <property type="project" value="InterPro"/>
</dbReference>